<evidence type="ECO:0000256" key="4">
    <source>
        <dbReference type="ARBA" id="ARBA00022827"/>
    </source>
</evidence>
<keyword evidence="3" id="KW-0285">Flavoprotein</keyword>
<dbReference type="InterPro" id="IPR051169">
    <property type="entry name" value="NADH-Q_oxidoreductase"/>
</dbReference>
<comment type="cofactor">
    <cofactor evidence="1">
        <name>FAD</name>
        <dbReference type="ChEBI" id="CHEBI:57692"/>
    </cofactor>
</comment>
<gene>
    <name evidence="7" type="ORF">ETAA8_56360</name>
</gene>
<keyword evidence="5 7" id="KW-0560">Oxidoreductase</keyword>
<evidence type="ECO:0000259" key="6">
    <source>
        <dbReference type="Pfam" id="PF07992"/>
    </source>
</evidence>
<dbReference type="GO" id="GO:0003955">
    <property type="term" value="F:NAD(P)H dehydrogenase (quinone) activity"/>
    <property type="evidence" value="ECO:0007669"/>
    <property type="project" value="TreeGrafter"/>
</dbReference>
<accession>A0A517YJV2</accession>
<dbReference type="SUPFAM" id="SSF51905">
    <property type="entry name" value="FAD/NAD(P)-binding domain"/>
    <property type="match status" value="1"/>
</dbReference>
<dbReference type="PANTHER" id="PTHR42913:SF3">
    <property type="entry name" value="64 KDA MITOCHONDRIAL NADH DEHYDROGENASE (EUROFUNG)"/>
    <property type="match status" value="1"/>
</dbReference>
<protein>
    <submittedName>
        <fullName evidence="7">NADH dehydrogenase-like protein</fullName>
        <ecNumber evidence="7">1.6.-.-</ecNumber>
    </submittedName>
</protein>
<dbReference type="Pfam" id="PF07992">
    <property type="entry name" value="Pyr_redox_2"/>
    <property type="match status" value="1"/>
</dbReference>
<proteinExistence type="inferred from homology"/>
<evidence type="ECO:0000256" key="3">
    <source>
        <dbReference type="ARBA" id="ARBA00022630"/>
    </source>
</evidence>
<keyword evidence="8" id="KW-1185">Reference proteome</keyword>
<dbReference type="InterPro" id="IPR036188">
    <property type="entry name" value="FAD/NAD-bd_sf"/>
</dbReference>
<feature type="domain" description="FAD/NAD(P)-binding" evidence="6">
    <location>
        <begin position="5"/>
        <end position="307"/>
    </location>
</feature>
<comment type="similarity">
    <text evidence="2">Belongs to the NADH dehydrogenase family.</text>
</comment>
<dbReference type="PANTHER" id="PTHR42913">
    <property type="entry name" value="APOPTOSIS-INDUCING FACTOR 1"/>
    <property type="match status" value="1"/>
</dbReference>
<dbReference type="EMBL" id="CP036274">
    <property type="protein sequence ID" value="QDU30496.1"/>
    <property type="molecule type" value="Genomic_DNA"/>
</dbReference>
<dbReference type="EC" id="1.6.-.-" evidence="7"/>
<dbReference type="GO" id="GO:0019646">
    <property type="term" value="P:aerobic electron transport chain"/>
    <property type="evidence" value="ECO:0007669"/>
    <property type="project" value="TreeGrafter"/>
</dbReference>
<dbReference type="PRINTS" id="PR00469">
    <property type="entry name" value="PNDRDTASEII"/>
</dbReference>
<dbReference type="Gene3D" id="3.50.50.100">
    <property type="match status" value="1"/>
</dbReference>
<name>A0A517YJV2_9BACT</name>
<evidence type="ECO:0000313" key="8">
    <source>
        <dbReference type="Proteomes" id="UP000315017"/>
    </source>
</evidence>
<dbReference type="AlphaFoldDB" id="A0A517YJV2"/>
<sequence>MSPKKILVLGGGFAGLWGAVGAARKLAELGLGPEAVNVTLVNRDPYHSIRVRNYEADLGGIRIPLDDVLEPIGVQRIEGDAGRINVAAQTVLVKGASGSHWLPYDRLVFALGSQLVRPAIPGLAEYSFDVDTYDGAAKLQQHMQALSQLPESPGRYTVVVVGAGLTGIETVAELPARLRKIMAATGTDQHCRVILADHNPHVGSDMGNSALPIIEEALASLGIETMLGVQIAGVGPNGVTLGSGEAVPAATVVWCAGMRANPLTQQFGVELNRFGQLAVDEFLRVKNVPHVFAAGDSATAMMDEQHASVMSCQHGRPMGRFAGHNVVSDLFAQPMLPLHIDWYVTVLDLGSWGAVYTEGWDRHMVAQGADAKQTKQIINCQRIYPPLNRNRDEILAAAAPVVQRPPQYQH</sequence>
<evidence type="ECO:0000313" key="7">
    <source>
        <dbReference type="EMBL" id="QDU30496.1"/>
    </source>
</evidence>
<reference evidence="7 8" key="1">
    <citation type="submission" date="2019-02" db="EMBL/GenBank/DDBJ databases">
        <title>Deep-cultivation of Planctomycetes and their phenomic and genomic characterization uncovers novel biology.</title>
        <authorList>
            <person name="Wiegand S."/>
            <person name="Jogler M."/>
            <person name="Boedeker C."/>
            <person name="Pinto D."/>
            <person name="Vollmers J."/>
            <person name="Rivas-Marin E."/>
            <person name="Kohn T."/>
            <person name="Peeters S.H."/>
            <person name="Heuer A."/>
            <person name="Rast P."/>
            <person name="Oberbeckmann S."/>
            <person name="Bunk B."/>
            <person name="Jeske O."/>
            <person name="Meyerdierks A."/>
            <person name="Storesund J.E."/>
            <person name="Kallscheuer N."/>
            <person name="Luecker S."/>
            <person name="Lage O.M."/>
            <person name="Pohl T."/>
            <person name="Merkel B.J."/>
            <person name="Hornburger P."/>
            <person name="Mueller R.-W."/>
            <person name="Bruemmer F."/>
            <person name="Labrenz M."/>
            <person name="Spormann A.M."/>
            <person name="Op den Camp H."/>
            <person name="Overmann J."/>
            <person name="Amann R."/>
            <person name="Jetten M.S.M."/>
            <person name="Mascher T."/>
            <person name="Medema M.H."/>
            <person name="Devos D.P."/>
            <person name="Kaster A.-K."/>
            <person name="Ovreas L."/>
            <person name="Rohde M."/>
            <person name="Galperin M.Y."/>
            <person name="Jogler C."/>
        </authorList>
    </citation>
    <scope>NUCLEOTIDE SEQUENCE [LARGE SCALE GENOMIC DNA]</scope>
    <source>
        <strain evidence="7 8">ETA_A8</strain>
    </source>
</reference>
<dbReference type="RefSeq" id="WP_145096064.1">
    <property type="nucleotide sequence ID" value="NZ_CP036274.1"/>
</dbReference>
<organism evidence="7 8">
    <name type="scientific">Anatilimnocola aggregata</name>
    <dbReference type="NCBI Taxonomy" id="2528021"/>
    <lineage>
        <taxon>Bacteria</taxon>
        <taxon>Pseudomonadati</taxon>
        <taxon>Planctomycetota</taxon>
        <taxon>Planctomycetia</taxon>
        <taxon>Pirellulales</taxon>
        <taxon>Pirellulaceae</taxon>
        <taxon>Anatilimnocola</taxon>
    </lineage>
</organism>
<dbReference type="OrthoDB" id="9781621at2"/>
<dbReference type="KEGG" id="aagg:ETAA8_56360"/>
<evidence type="ECO:0000256" key="2">
    <source>
        <dbReference type="ARBA" id="ARBA00005272"/>
    </source>
</evidence>
<dbReference type="InterPro" id="IPR023753">
    <property type="entry name" value="FAD/NAD-binding_dom"/>
</dbReference>
<dbReference type="Proteomes" id="UP000315017">
    <property type="component" value="Chromosome"/>
</dbReference>
<dbReference type="PRINTS" id="PR00368">
    <property type="entry name" value="FADPNR"/>
</dbReference>
<evidence type="ECO:0000256" key="5">
    <source>
        <dbReference type="ARBA" id="ARBA00023002"/>
    </source>
</evidence>
<keyword evidence="4" id="KW-0274">FAD</keyword>
<evidence type="ECO:0000256" key="1">
    <source>
        <dbReference type="ARBA" id="ARBA00001974"/>
    </source>
</evidence>